<dbReference type="GO" id="GO:0032259">
    <property type="term" value="P:methylation"/>
    <property type="evidence" value="ECO:0007669"/>
    <property type="project" value="UniProtKB-KW"/>
</dbReference>
<evidence type="ECO:0000259" key="1">
    <source>
        <dbReference type="Pfam" id="PF08242"/>
    </source>
</evidence>
<dbReference type="Gene3D" id="3.40.50.150">
    <property type="entry name" value="Vaccinia Virus protein VP39"/>
    <property type="match status" value="1"/>
</dbReference>
<evidence type="ECO:0000313" key="3">
    <source>
        <dbReference type="Proteomes" id="UP000652231"/>
    </source>
</evidence>
<dbReference type="RefSeq" id="WP_188439323.1">
    <property type="nucleotide sequence ID" value="NZ_BMGK01000002.1"/>
</dbReference>
<comment type="caution">
    <text evidence="2">The sequence shown here is derived from an EMBL/GenBank/DDBJ whole genome shotgun (WGS) entry which is preliminary data.</text>
</comment>
<dbReference type="PANTHER" id="PTHR43861">
    <property type="entry name" value="TRANS-ACONITATE 2-METHYLTRANSFERASE-RELATED"/>
    <property type="match status" value="1"/>
</dbReference>
<organism evidence="2 3">
    <name type="scientific">Planktosalinus lacus</name>
    <dbReference type="NCBI Taxonomy" id="1526573"/>
    <lineage>
        <taxon>Bacteria</taxon>
        <taxon>Pseudomonadati</taxon>
        <taxon>Bacteroidota</taxon>
        <taxon>Flavobacteriia</taxon>
        <taxon>Flavobacteriales</taxon>
        <taxon>Flavobacteriaceae</taxon>
        <taxon>Planktosalinus</taxon>
    </lineage>
</organism>
<sequence>MKTTQDILETNKKQKEFYNTKNKNLATRIWSNLREKTLKSIRRETGMLQQSYDLHKEWFGDLRDKKVLDLGCFSGNNLSMYLAENAKAYVGLDLSDLAIARLNKRLESIPTAKAIAADFLSEDFDESGFDIIYAYGVLHHFENVDVLIARLKEKLKSGGIVVSYDPLETSLPLKIIRSVYRPFQSDAAWEWPFTKKTYFKFDNAFIIEERRGLLGKAKWVFALYFLPLNSSKKQSLGKKWHEEDWEKSATSDKHLFNCMHVTMKMRKG</sequence>
<keyword evidence="2" id="KW-0808">Transferase</keyword>
<keyword evidence="3" id="KW-1185">Reference proteome</keyword>
<dbReference type="AlphaFoldDB" id="A0A8J2V8V3"/>
<accession>A0A8J2V8V3</accession>
<dbReference type="EMBL" id="BMGK01000002">
    <property type="protein sequence ID" value="GGD84713.1"/>
    <property type="molecule type" value="Genomic_DNA"/>
</dbReference>
<dbReference type="SUPFAM" id="SSF53335">
    <property type="entry name" value="S-adenosyl-L-methionine-dependent methyltransferases"/>
    <property type="match status" value="1"/>
</dbReference>
<dbReference type="InterPro" id="IPR013217">
    <property type="entry name" value="Methyltransf_12"/>
</dbReference>
<proteinExistence type="predicted"/>
<reference evidence="2" key="2">
    <citation type="submission" date="2020-09" db="EMBL/GenBank/DDBJ databases">
        <authorList>
            <person name="Sun Q."/>
            <person name="Zhou Y."/>
        </authorList>
    </citation>
    <scope>NUCLEOTIDE SEQUENCE</scope>
    <source>
        <strain evidence="2">CGMCC 1.12924</strain>
    </source>
</reference>
<name>A0A8J2V8V3_9FLAO</name>
<keyword evidence="2" id="KW-0489">Methyltransferase</keyword>
<evidence type="ECO:0000313" key="2">
    <source>
        <dbReference type="EMBL" id="GGD84713.1"/>
    </source>
</evidence>
<reference evidence="2" key="1">
    <citation type="journal article" date="2014" name="Int. J. Syst. Evol. Microbiol.">
        <title>Complete genome sequence of Corynebacterium casei LMG S-19264T (=DSM 44701T), isolated from a smear-ripened cheese.</title>
        <authorList>
            <consortium name="US DOE Joint Genome Institute (JGI-PGF)"/>
            <person name="Walter F."/>
            <person name="Albersmeier A."/>
            <person name="Kalinowski J."/>
            <person name="Ruckert C."/>
        </authorList>
    </citation>
    <scope>NUCLEOTIDE SEQUENCE</scope>
    <source>
        <strain evidence="2">CGMCC 1.12924</strain>
    </source>
</reference>
<dbReference type="GO" id="GO:0008168">
    <property type="term" value="F:methyltransferase activity"/>
    <property type="evidence" value="ECO:0007669"/>
    <property type="project" value="UniProtKB-KW"/>
</dbReference>
<dbReference type="Pfam" id="PF08242">
    <property type="entry name" value="Methyltransf_12"/>
    <property type="match status" value="1"/>
</dbReference>
<feature type="domain" description="Methyltransferase type 12" evidence="1">
    <location>
        <begin position="68"/>
        <end position="160"/>
    </location>
</feature>
<dbReference type="InterPro" id="IPR029063">
    <property type="entry name" value="SAM-dependent_MTases_sf"/>
</dbReference>
<dbReference type="CDD" id="cd02440">
    <property type="entry name" value="AdoMet_MTases"/>
    <property type="match status" value="1"/>
</dbReference>
<dbReference type="Proteomes" id="UP000652231">
    <property type="component" value="Unassembled WGS sequence"/>
</dbReference>
<protein>
    <submittedName>
        <fullName evidence="2">Methyltransferase</fullName>
    </submittedName>
</protein>
<gene>
    <name evidence="2" type="ORF">GCM10011312_05910</name>
</gene>